<feature type="transmembrane region" description="Helical" evidence="2">
    <location>
        <begin position="238"/>
        <end position="258"/>
    </location>
</feature>
<dbReference type="EMBL" id="JACIGI010000002">
    <property type="protein sequence ID" value="MBB4284524.1"/>
    <property type="molecule type" value="Genomic_DNA"/>
</dbReference>
<feature type="transmembrane region" description="Helical" evidence="2">
    <location>
        <begin position="808"/>
        <end position="827"/>
    </location>
</feature>
<dbReference type="InterPro" id="IPR019286">
    <property type="entry name" value="DUF2339_TM"/>
</dbReference>
<dbReference type="AlphaFoldDB" id="A0A7W6RWG8"/>
<feature type="transmembrane region" description="Helical" evidence="2">
    <location>
        <begin position="288"/>
        <end position="307"/>
    </location>
</feature>
<feature type="transmembrane region" description="Helical" evidence="2">
    <location>
        <begin position="525"/>
        <end position="542"/>
    </location>
</feature>
<feature type="transmembrane region" description="Helical" evidence="2">
    <location>
        <begin position="704"/>
        <end position="721"/>
    </location>
</feature>
<feature type="transmembrane region" description="Helical" evidence="2">
    <location>
        <begin position="675"/>
        <end position="692"/>
    </location>
</feature>
<feature type="transmembrane region" description="Helical" evidence="2">
    <location>
        <begin position="211"/>
        <end position="231"/>
    </location>
</feature>
<evidence type="ECO:0000256" key="2">
    <source>
        <dbReference type="SAM" id="Phobius"/>
    </source>
</evidence>
<keyword evidence="2" id="KW-0812">Transmembrane</keyword>
<feature type="transmembrane region" description="Helical" evidence="2">
    <location>
        <begin position="440"/>
        <end position="458"/>
    </location>
</feature>
<keyword evidence="4" id="KW-1185">Reference proteome</keyword>
<feature type="transmembrane region" description="Helical" evidence="2">
    <location>
        <begin position="548"/>
        <end position="565"/>
    </location>
</feature>
<feature type="region of interest" description="Disordered" evidence="1">
    <location>
        <begin position="54"/>
        <end position="111"/>
    </location>
</feature>
<feature type="transmembrane region" description="Helical" evidence="2">
    <location>
        <begin position="863"/>
        <end position="883"/>
    </location>
</feature>
<evidence type="ECO:0000313" key="4">
    <source>
        <dbReference type="Proteomes" id="UP000555728"/>
    </source>
</evidence>
<evidence type="ECO:0000256" key="1">
    <source>
        <dbReference type="SAM" id="MobiDB-lite"/>
    </source>
</evidence>
<evidence type="ECO:0000313" key="3">
    <source>
        <dbReference type="EMBL" id="MBB4284524.1"/>
    </source>
</evidence>
<feature type="transmembrane region" description="Helical" evidence="2">
    <location>
        <begin position="741"/>
        <end position="760"/>
    </location>
</feature>
<feature type="transmembrane region" description="Helical" evidence="2">
    <location>
        <begin position="497"/>
        <end position="518"/>
    </location>
</feature>
<protein>
    <submittedName>
        <fullName evidence="3">Putative membrane protein</fullName>
    </submittedName>
</protein>
<dbReference type="Pfam" id="PF10101">
    <property type="entry name" value="DUF2339"/>
    <property type="match status" value="1"/>
</dbReference>
<dbReference type="InterPro" id="IPR014600">
    <property type="entry name" value="UCP035905_mem"/>
</dbReference>
<keyword evidence="2" id="KW-1133">Transmembrane helix</keyword>
<feature type="transmembrane region" description="Helical" evidence="2">
    <location>
        <begin position="154"/>
        <end position="170"/>
    </location>
</feature>
<feature type="transmembrane region" description="Helical" evidence="2">
    <location>
        <begin position="470"/>
        <end position="491"/>
    </location>
</feature>
<dbReference type="RefSeq" id="WP_184431010.1">
    <property type="nucleotide sequence ID" value="NZ_JACIGI010000002.1"/>
</dbReference>
<reference evidence="3 4" key="1">
    <citation type="submission" date="2020-08" db="EMBL/GenBank/DDBJ databases">
        <title>Genome sequencing of Purple Non-Sulfur Bacteria from various extreme environments.</title>
        <authorList>
            <person name="Mayer M."/>
        </authorList>
    </citation>
    <scope>NUCLEOTIDE SEQUENCE [LARGE SCALE GENOMIC DNA]</scope>
    <source>
        <strain evidence="3 4">JA135</strain>
    </source>
</reference>
<dbReference type="PANTHER" id="PTHR38434">
    <property type="entry name" value="BLL2549 PROTEIN"/>
    <property type="match status" value="1"/>
</dbReference>
<name>A0A7W6RWG8_9PROT</name>
<accession>A0A7W6RWG8</accession>
<feature type="transmembrane region" description="Helical" evidence="2">
    <location>
        <begin position="377"/>
        <end position="393"/>
    </location>
</feature>
<feature type="transmembrane region" description="Helical" evidence="2">
    <location>
        <begin position="636"/>
        <end position="655"/>
    </location>
</feature>
<feature type="transmembrane region" description="Helical" evidence="2">
    <location>
        <begin position="313"/>
        <end position="333"/>
    </location>
</feature>
<feature type="transmembrane region" description="Helical" evidence="2">
    <location>
        <begin position="609"/>
        <end position="629"/>
    </location>
</feature>
<organism evidence="3 4">
    <name type="scientific">Roseospira goensis</name>
    <dbReference type="NCBI Taxonomy" id="391922"/>
    <lineage>
        <taxon>Bacteria</taxon>
        <taxon>Pseudomonadati</taxon>
        <taxon>Pseudomonadota</taxon>
        <taxon>Alphaproteobacteria</taxon>
        <taxon>Rhodospirillales</taxon>
        <taxon>Rhodospirillaceae</taxon>
        <taxon>Roseospira</taxon>
    </lineage>
</organism>
<gene>
    <name evidence="3" type="ORF">GGD88_000231</name>
</gene>
<feature type="transmembrane region" description="Helical" evidence="2">
    <location>
        <begin position="577"/>
        <end position="597"/>
    </location>
</feature>
<feature type="transmembrane region" description="Helical" evidence="2">
    <location>
        <begin position="772"/>
        <end position="793"/>
    </location>
</feature>
<feature type="transmembrane region" description="Helical" evidence="2">
    <location>
        <begin position="121"/>
        <end position="142"/>
    </location>
</feature>
<dbReference type="PANTHER" id="PTHR38434:SF1">
    <property type="entry name" value="BLL2549 PROTEIN"/>
    <property type="match status" value="1"/>
</dbReference>
<keyword evidence="2" id="KW-0472">Membrane</keyword>
<dbReference type="PIRSF" id="PIRSF035905">
    <property type="entry name" value="UCP035905_mp"/>
    <property type="match status" value="1"/>
</dbReference>
<sequence length="902" mass="90498">MDSLFLLAALLVLGPPLLAIWALVWVAGVARDQRATAARLARLEAALAGRAAPEAAAAPPVERAPETGATPAEDHPPGPAAAPEGDAPFETEASGAAPAPGRGARAGTGPGGVERALSERWLIWLGGVALALGGAFLVKYAVDEGWLTEALRCVLGGLLGFGLLVLGAWVRQRSAPDSGGLPGRRAAVALTAAGLSSLFASLYAAHGLYGLIGAPVAFVGLGAVALAGLGLALLHGPFVAGLGLLGGYAVPALVQATAPAPEPLFGYLLALTLAAALLPRWRPWPWTGALALAGNTLWLVLFLAGPMKPGDEGVLALFLLAAVAIATVARVGLPLAGLPAALAAPRDDAATRRLTEAVWAFTAALLALMALATDQAAAPLAALLALTAGGLWIGGRDPALWGPPTAPVAAALVTLAGWDLVGTPPTTPNALLSPPLPDSVRAFLVFATAHGALVALGAHLQTPRTTRPMAWAGLATATPLLLLAVAYWRVGGAGIDLAWAALALALGGLSLLAAGRLAGRQPGALGVHAVGVLAAVAIAAALALEQAWLTVALSLTVPAVAWVEGRLGLGRVPGLRGAALVMAALVLVRLVLNPYVLDYPIAAGGVATWLLYGYGVPALAFAWAARAFLSRADGRVVMVLEGGAVALAVLLVSLQVRHLMAGPGLAGGPVTAAEWAAHVNAWLLGAVLLQGWRSADARIDRPAIRGAEIVLAGGAALAVLVGPVTTGNPVLTGDPVGSWPLINLLLPLYGTPAALLGGWAARAPAGSWPRRVGAPVAVGLLGLWLTLCVRHGFAGSDLSAAPVADAELYAYSVLWLLFAVALLGAGARLGQAAMRRAGLGLLLAVTLKVFLVDMAQLTGLWRALSFLGLGAALVGLGALTRALERRGHGGGAGASAASGDGT</sequence>
<feature type="transmembrane region" description="Helical" evidence="2">
    <location>
        <begin position="839"/>
        <end position="857"/>
    </location>
</feature>
<dbReference type="Proteomes" id="UP000555728">
    <property type="component" value="Unassembled WGS sequence"/>
</dbReference>
<proteinExistence type="predicted"/>
<feature type="transmembrane region" description="Helical" evidence="2">
    <location>
        <begin position="354"/>
        <end position="371"/>
    </location>
</feature>
<feature type="transmembrane region" description="Helical" evidence="2">
    <location>
        <begin position="6"/>
        <end position="30"/>
    </location>
</feature>
<feature type="transmembrane region" description="Helical" evidence="2">
    <location>
        <begin position="186"/>
        <end position="205"/>
    </location>
</feature>
<comment type="caution">
    <text evidence="3">The sequence shown here is derived from an EMBL/GenBank/DDBJ whole genome shotgun (WGS) entry which is preliminary data.</text>
</comment>